<evidence type="ECO:0000256" key="5">
    <source>
        <dbReference type="ARBA" id="ARBA00022723"/>
    </source>
</evidence>
<protein>
    <submittedName>
        <fullName evidence="7">Pelo protein</fullName>
    </submittedName>
</protein>
<evidence type="ECO:0000313" key="7">
    <source>
        <dbReference type="EMBL" id="JAP93805.1"/>
    </source>
</evidence>
<comment type="similarity">
    <text evidence="3">Belongs to the eukaryotic release factor 1 family. Pelota subfamily.</text>
</comment>
<dbReference type="Gene3D" id="3.30.1330.30">
    <property type="match status" value="1"/>
</dbReference>
<keyword evidence="5" id="KW-0479">Metal-binding</keyword>
<dbReference type="GO" id="GO:0070966">
    <property type="term" value="P:nuclear-transcribed mRNA catabolic process, no-go decay"/>
    <property type="evidence" value="ECO:0007669"/>
    <property type="project" value="InterPro"/>
</dbReference>
<keyword evidence="4" id="KW-0963">Cytoplasm</keyword>
<dbReference type="InterPro" id="IPR029064">
    <property type="entry name" value="Ribosomal_eL30-like_sf"/>
</dbReference>
<sequence length="347" mass="40061">NDDNQQLAVTPQNEGDLYFISKLVKVGDIVKSKTSRKLQATNERKSFFLSIKVKQVTYKQQDQEIVIQGQVTLGVEDVSAGSSHSLHVLLLQKITILKERFSLQELQDTQKYADPTRTAQECMCLVTRDGVARFCFVQDGQYLMPERFQQNIPQKTHFNGQKIDSATQLFYKNLLQFLKSKINPEKIQKLKILAQQDILQDLEKIISIQNVKVSFQVCLKQTLNQAFAELYETVNLKFFSQLEKAMSTNGFYFVGIDCLQIFQQCECIEEAMIAKSVFQGENRDQIEVLFENMAKKGVKVEVVQDNSESGQKLKSYNGMAALCKYQVYLEDKRQKKEFADWWKFEES</sequence>
<dbReference type="SMART" id="SM01194">
    <property type="entry name" value="eRF1_1"/>
    <property type="match status" value="1"/>
</dbReference>
<dbReference type="GO" id="GO:0070651">
    <property type="term" value="P:nonfunctional rRNA decay"/>
    <property type="evidence" value="ECO:0007669"/>
    <property type="project" value="TreeGrafter"/>
</dbReference>
<organism evidence="7">
    <name type="scientific">Trepomonas sp. PC1</name>
    <dbReference type="NCBI Taxonomy" id="1076344"/>
    <lineage>
        <taxon>Eukaryota</taxon>
        <taxon>Metamonada</taxon>
        <taxon>Diplomonadida</taxon>
        <taxon>Hexamitidae</taxon>
        <taxon>Hexamitinae</taxon>
        <taxon>Trepomonas</taxon>
    </lineage>
</organism>
<dbReference type="SUPFAM" id="SSF159065">
    <property type="entry name" value="Dom34/Pelota N-terminal domain-like"/>
    <property type="match status" value="1"/>
</dbReference>
<dbReference type="GO" id="GO:0032790">
    <property type="term" value="P:ribosome disassembly"/>
    <property type="evidence" value="ECO:0007669"/>
    <property type="project" value="TreeGrafter"/>
</dbReference>
<feature type="non-terminal residue" evidence="7">
    <location>
        <position position="1"/>
    </location>
</feature>
<dbReference type="InterPro" id="IPR058547">
    <property type="entry name" value="Pelota_N"/>
</dbReference>
<dbReference type="InterPro" id="IPR005142">
    <property type="entry name" value="eRF1_3"/>
</dbReference>
<dbReference type="Pfam" id="PF26356">
    <property type="entry name" value="Pelota_N"/>
    <property type="match status" value="1"/>
</dbReference>
<comment type="subcellular location">
    <subcellularLocation>
        <location evidence="2">Cytoplasm</location>
    </subcellularLocation>
</comment>
<dbReference type="InterPro" id="IPR042226">
    <property type="entry name" value="eFR1_2_sf"/>
</dbReference>
<reference evidence="7" key="1">
    <citation type="submission" date="2015-07" db="EMBL/GenBank/DDBJ databases">
        <title>Adaptation to a free-living lifestyle via gene acquisitions in the diplomonad Trepomonas sp. PC1.</title>
        <authorList>
            <person name="Xu F."/>
            <person name="Jerlstrom-Hultqvist J."/>
            <person name="Kolisko M."/>
            <person name="Simpson A.G.B."/>
            <person name="Roger A.J."/>
            <person name="Svard S.G."/>
            <person name="Andersson J.O."/>
        </authorList>
    </citation>
    <scope>NUCLEOTIDE SEQUENCE</scope>
    <source>
        <strain evidence="7">PC1</strain>
    </source>
</reference>
<dbReference type="InterPro" id="IPR004405">
    <property type="entry name" value="TF_pelota"/>
</dbReference>
<evidence type="ECO:0000256" key="3">
    <source>
        <dbReference type="ARBA" id="ARBA00009504"/>
    </source>
</evidence>
<gene>
    <name evidence="7" type="ORF">TPC1_13757</name>
</gene>
<dbReference type="GO" id="GO:0071025">
    <property type="term" value="P:RNA surveillance"/>
    <property type="evidence" value="ECO:0007669"/>
    <property type="project" value="InterPro"/>
</dbReference>
<dbReference type="InterPro" id="IPR005140">
    <property type="entry name" value="eRF1_Pelota-like_N"/>
</dbReference>
<name>A0A146KDP0_9EUKA</name>
<proteinExistence type="inferred from homology"/>
<evidence type="ECO:0000259" key="6">
    <source>
        <dbReference type="SMART" id="SM01194"/>
    </source>
</evidence>
<dbReference type="Pfam" id="PF03465">
    <property type="entry name" value="eRF1_3"/>
    <property type="match status" value="1"/>
</dbReference>
<dbReference type="GO" id="GO:0005737">
    <property type="term" value="C:cytoplasm"/>
    <property type="evidence" value="ECO:0007669"/>
    <property type="project" value="UniProtKB-SubCell"/>
</dbReference>
<dbReference type="InterPro" id="IPR038069">
    <property type="entry name" value="Pelota/DOM34_N"/>
</dbReference>
<evidence type="ECO:0000256" key="4">
    <source>
        <dbReference type="ARBA" id="ARBA00022490"/>
    </source>
</evidence>
<dbReference type="GO" id="GO:0070481">
    <property type="term" value="P:nuclear-transcribed mRNA catabolic process, non-stop decay"/>
    <property type="evidence" value="ECO:0007669"/>
    <property type="project" value="InterPro"/>
</dbReference>
<dbReference type="PANTHER" id="PTHR10853">
    <property type="entry name" value="PELOTA"/>
    <property type="match status" value="1"/>
</dbReference>
<dbReference type="Gene3D" id="3.30.420.60">
    <property type="entry name" value="eRF1 domain 2"/>
    <property type="match status" value="1"/>
</dbReference>
<dbReference type="SUPFAM" id="SSF55315">
    <property type="entry name" value="L30e-like"/>
    <property type="match status" value="1"/>
</dbReference>
<dbReference type="AlphaFoldDB" id="A0A146KDP0"/>
<feature type="domain" description="eRF1/Pelota-like N-terminal" evidence="6">
    <location>
        <begin position="1"/>
        <end position="111"/>
    </location>
</feature>
<dbReference type="PANTHER" id="PTHR10853:SF0">
    <property type="entry name" value="PROTEIN PELOTA HOMOLOG"/>
    <property type="match status" value="1"/>
</dbReference>
<dbReference type="EMBL" id="GDID01002801">
    <property type="protein sequence ID" value="JAP93805.1"/>
    <property type="molecule type" value="Transcribed_RNA"/>
</dbReference>
<evidence type="ECO:0000256" key="2">
    <source>
        <dbReference type="ARBA" id="ARBA00004496"/>
    </source>
</evidence>
<dbReference type="Gene3D" id="2.30.30.870">
    <property type="entry name" value="Pelota, domain A"/>
    <property type="match status" value="1"/>
</dbReference>
<dbReference type="GO" id="GO:0046872">
    <property type="term" value="F:metal ion binding"/>
    <property type="evidence" value="ECO:0007669"/>
    <property type="project" value="UniProtKB-KW"/>
</dbReference>
<evidence type="ECO:0000256" key="1">
    <source>
        <dbReference type="ARBA" id="ARBA00001968"/>
    </source>
</evidence>
<comment type="cofactor">
    <cofactor evidence="1">
        <name>a divalent metal cation</name>
        <dbReference type="ChEBI" id="CHEBI:60240"/>
    </cofactor>
</comment>
<accession>A0A146KDP0</accession>
<feature type="non-terminal residue" evidence="7">
    <location>
        <position position="347"/>
    </location>
</feature>
<dbReference type="SUPFAM" id="SSF53137">
    <property type="entry name" value="Translational machinery components"/>
    <property type="match status" value="1"/>
</dbReference>